<dbReference type="SUPFAM" id="SSF46689">
    <property type="entry name" value="Homeodomain-like"/>
    <property type="match status" value="1"/>
</dbReference>
<evidence type="ECO:0000313" key="4">
    <source>
        <dbReference type="Proteomes" id="UP000050816"/>
    </source>
</evidence>
<dbReference type="GO" id="GO:0016788">
    <property type="term" value="F:hydrolase activity, acting on ester bonds"/>
    <property type="evidence" value="ECO:0007669"/>
    <property type="project" value="InterPro"/>
</dbReference>
<organism evidence="3 4">
    <name type="scientific">Limosilactobacillus ingluviei DSM 15946</name>
    <dbReference type="NCBI Taxonomy" id="1423760"/>
    <lineage>
        <taxon>Bacteria</taxon>
        <taxon>Bacillati</taxon>
        <taxon>Bacillota</taxon>
        <taxon>Bacilli</taxon>
        <taxon>Lactobacillales</taxon>
        <taxon>Lactobacillaceae</taxon>
        <taxon>Limosilactobacillus</taxon>
    </lineage>
</organism>
<dbReference type="EMBL" id="AZFK01000018">
    <property type="protein sequence ID" value="KRL91635.1"/>
    <property type="molecule type" value="Genomic_DNA"/>
</dbReference>
<protein>
    <recommendedName>
        <fullName evidence="5">HNH nuclease domain-containing protein</fullName>
    </recommendedName>
</protein>
<dbReference type="InterPro" id="IPR003615">
    <property type="entry name" value="HNH_nuc"/>
</dbReference>
<feature type="domain" description="HNH nuclease" evidence="2">
    <location>
        <begin position="86"/>
        <end position="129"/>
    </location>
</feature>
<dbReference type="InterPro" id="IPR009057">
    <property type="entry name" value="Homeodomain-like_sf"/>
</dbReference>
<sequence>MVRVHFGVSILIERSDSVEEWRPVKGWESSYEVSNMGNVRSLDRVVIDKNGVRRSVYGRMLTKSKHTNGYYFVNLCRENSTLMRDVHRLVAEAFLQHDDYKNVVHHKDHNRTNNCVENLQWVTNYENMVESAIYHSSTHDYKDSHNLLGTHKCLDCGKLVRYKSVRCKPCAAKYIQRNYKSHKLTSDEVKDALITNRGNFTQAAKAFGMSDNALRKWCKKYGLPTRSKDWRH</sequence>
<dbReference type="InterPro" id="IPR044925">
    <property type="entry name" value="His-Me_finger_sf"/>
</dbReference>
<dbReference type="Pfam" id="PF13392">
    <property type="entry name" value="HNH_3"/>
    <property type="match status" value="1"/>
</dbReference>
<evidence type="ECO:0000259" key="2">
    <source>
        <dbReference type="Pfam" id="PF13392"/>
    </source>
</evidence>
<name>A0A0R1UK35_9LACO</name>
<evidence type="ECO:0000259" key="1">
    <source>
        <dbReference type="Pfam" id="PF07463"/>
    </source>
</evidence>
<dbReference type="Gene3D" id="1.10.10.60">
    <property type="entry name" value="Homeodomain-like"/>
    <property type="match status" value="1"/>
</dbReference>
<dbReference type="Gene3D" id="3.90.75.20">
    <property type="match status" value="1"/>
</dbReference>
<accession>A0A0R1UK35</accession>
<dbReference type="AlphaFoldDB" id="A0A0R1UK35"/>
<dbReference type="PATRIC" id="fig|1423760.3.peg.1107"/>
<reference evidence="3 4" key="1">
    <citation type="journal article" date="2015" name="Genome Announc.">
        <title>Expanding the biotechnology potential of lactobacilli through comparative genomics of 213 strains and associated genera.</title>
        <authorList>
            <person name="Sun Z."/>
            <person name="Harris H.M."/>
            <person name="McCann A."/>
            <person name="Guo C."/>
            <person name="Argimon S."/>
            <person name="Zhang W."/>
            <person name="Yang X."/>
            <person name="Jeffery I.B."/>
            <person name="Cooney J.C."/>
            <person name="Kagawa T.F."/>
            <person name="Liu W."/>
            <person name="Song Y."/>
            <person name="Salvetti E."/>
            <person name="Wrobel A."/>
            <person name="Rasinkangas P."/>
            <person name="Parkhill J."/>
            <person name="Rea M.C."/>
            <person name="O'Sullivan O."/>
            <person name="Ritari J."/>
            <person name="Douillard F.P."/>
            <person name="Paul Ross R."/>
            <person name="Yang R."/>
            <person name="Briner A.E."/>
            <person name="Felis G.E."/>
            <person name="de Vos W.M."/>
            <person name="Barrangou R."/>
            <person name="Klaenhammer T.R."/>
            <person name="Caufield P.W."/>
            <person name="Cui Y."/>
            <person name="Zhang H."/>
            <person name="O'Toole P.W."/>
        </authorList>
    </citation>
    <scope>NUCLEOTIDE SEQUENCE [LARGE SCALE GENOMIC DNA]</scope>
    <source>
        <strain evidence="3 4">DSM 15946</strain>
    </source>
</reference>
<comment type="caution">
    <text evidence="3">The sequence shown here is derived from an EMBL/GenBank/DDBJ whole genome shotgun (WGS) entry which is preliminary data.</text>
</comment>
<evidence type="ECO:0008006" key="5">
    <source>
        <dbReference type="Google" id="ProtNLM"/>
    </source>
</evidence>
<dbReference type="SUPFAM" id="SSF54060">
    <property type="entry name" value="His-Me finger endonucleases"/>
    <property type="match status" value="1"/>
</dbReference>
<dbReference type="Proteomes" id="UP000050816">
    <property type="component" value="Unassembled WGS sequence"/>
</dbReference>
<feature type="domain" description="NUMOD4" evidence="1">
    <location>
        <begin position="19"/>
        <end position="75"/>
    </location>
</feature>
<gene>
    <name evidence="3" type="ORF">FC43_GL001053</name>
</gene>
<evidence type="ECO:0000313" key="3">
    <source>
        <dbReference type="EMBL" id="KRL91635.1"/>
    </source>
</evidence>
<dbReference type="InterPro" id="IPR010902">
    <property type="entry name" value="NUMOD4"/>
</dbReference>
<proteinExistence type="predicted"/>
<dbReference type="Pfam" id="PF07463">
    <property type="entry name" value="NUMOD4"/>
    <property type="match status" value="1"/>
</dbReference>